<dbReference type="SUPFAM" id="SSF46689">
    <property type="entry name" value="Homeodomain-like"/>
    <property type="match status" value="1"/>
</dbReference>
<dbReference type="InterPro" id="IPR009057">
    <property type="entry name" value="Homeodomain-like_sf"/>
</dbReference>
<keyword evidence="3" id="KW-0804">Transcription</keyword>
<sequence length="340" mass="38225">MPAWDFQRNVDSARILTDLATEMGLAESSVLAGTGIRSTDLRTPETVIEARQELRLIANMVENLGDIPALGLLAGQRYHFNVFGALGFAMVSSRTLHEAMQTGLRYVQLTFAFCRVELRDRGNFTHIRFDVDDLPEAVRAFVAVRDIACLVTLQRDIFSRVSPQAALHFEFDQPADCTPFETFFDRQPVFGCSNNELILDRAQLLEPMPQASELARSAAESQCEALLNQRLHRAGLSARVRQHLATRAAEMPSMDSVAQALNLIPRTLRRRLLQESTSFAELRDEVRQTLADEYLSGLKLSVEQVSERLGYSCPTSFINAYKRWHGVTPAARRSRLNPEI</sequence>
<evidence type="ECO:0000313" key="5">
    <source>
        <dbReference type="EMBL" id="SDX40773.1"/>
    </source>
</evidence>
<dbReference type="OrthoDB" id="6816069at2"/>
<dbReference type="EMBL" id="FNNE01000009">
    <property type="protein sequence ID" value="SDX40773.1"/>
    <property type="molecule type" value="Genomic_DNA"/>
</dbReference>
<dbReference type="InterPro" id="IPR018060">
    <property type="entry name" value="HTH_AraC"/>
</dbReference>
<dbReference type="RefSeq" id="WP_091815787.1">
    <property type="nucleotide sequence ID" value="NZ_FNNE01000009.1"/>
</dbReference>
<evidence type="ECO:0000259" key="4">
    <source>
        <dbReference type="PROSITE" id="PS01124"/>
    </source>
</evidence>
<gene>
    <name evidence="5" type="ORF">SAMN04487960_10914</name>
</gene>
<dbReference type="AlphaFoldDB" id="A0A1H3BFR0"/>
<dbReference type="Pfam" id="PF12833">
    <property type="entry name" value="HTH_18"/>
    <property type="match status" value="1"/>
</dbReference>
<dbReference type="Proteomes" id="UP000199675">
    <property type="component" value="Unassembled WGS sequence"/>
</dbReference>
<evidence type="ECO:0000256" key="1">
    <source>
        <dbReference type="ARBA" id="ARBA00023015"/>
    </source>
</evidence>
<evidence type="ECO:0000256" key="2">
    <source>
        <dbReference type="ARBA" id="ARBA00023125"/>
    </source>
</evidence>
<keyword evidence="2 5" id="KW-0238">DNA-binding</keyword>
<dbReference type="GO" id="GO:0005829">
    <property type="term" value="C:cytosol"/>
    <property type="evidence" value="ECO:0007669"/>
    <property type="project" value="TreeGrafter"/>
</dbReference>
<dbReference type="PANTHER" id="PTHR47894:SF1">
    <property type="entry name" value="HTH-TYPE TRANSCRIPTIONAL REGULATOR VQSM"/>
    <property type="match status" value="1"/>
</dbReference>
<dbReference type="GO" id="GO:0003700">
    <property type="term" value="F:DNA-binding transcription factor activity"/>
    <property type="evidence" value="ECO:0007669"/>
    <property type="project" value="InterPro"/>
</dbReference>
<dbReference type="PANTHER" id="PTHR47894">
    <property type="entry name" value="HTH-TYPE TRANSCRIPTIONAL REGULATOR GADX"/>
    <property type="match status" value="1"/>
</dbReference>
<feature type="domain" description="HTH araC/xylS-type" evidence="4">
    <location>
        <begin position="238"/>
        <end position="335"/>
    </location>
</feature>
<proteinExistence type="predicted"/>
<dbReference type="InterPro" id="IPR032687">
    <property type="entry name" value="AraC-type_N"/>
</dbReference>
<keyword evidence="6" id="KW-1185">Reference proteome</keyword>
<reference evidence="5 6" key="1">
    <citation type="submission" date="2016-10" db="EMBL/GenBank/DDBJ databases">
        <authorList>
            <person name="de Groot N.N."/>
        </authorList>
    </citation>
    <scope>NUCLEOTIDE SEQUENCE [LARGE SCALE GENOMIC DNA]</scope>
    <source>
        <strain evidence="5 6">CGMCC 1.7059</strain>
    </source>
</reference>
<evidence type="ECO:0000256" key="3">
    <source>
        <dbReference type="ARBA" id="ARBA00023163"/>
    </source>
</evidence>
<dbReference type="GO" id="GO:0000976">
    <property type="term" value="F:transcription cis-regulatory region binding"/>
    <property type="evidence" value="ECO:0007669"/>
    <property type="project" value="TreeGrafter"/>
</dbReference>
<evidence type="ECO:0000313" key="6">
    <source>
        <dbReference type="Proteomes" id="UP000199675"/>
    </source>
</evidence>
<protein>
    <submittedName>
        <fullName evidence="5">AraC-type DNA-binding protein</fullName>
    </submittedName>
</protein>
<name>A0A1H3BFR0_9GAMM</name>
<organism evidence="5 6">
    <name type="scientific">Marinobacter mobilis</name>
    <dbReference type="NCBI Taxonomy" id="488533"/>
    <lineage>
        <taxon>Bacteria</taxon>
        <taxon>Pseudomonadati</taxon>
        <taxon>Pseudomonadota</taxon>
        <taxon>Gammaproteobacteria</taxon>
        <taxon>Pseudomonadales</taxon>
        <taxon>Marinobacteraceae</taxon>
        <taxon>Marinobacter</taxon>
    </lineage>
</organism>
<dbReference type="SMART" id="SM00342">
    <property type="entry name" value="HTH_ARAC"/>
    <property type="match status" value="1"/>
</dbReference>
<dbReference type="PROSITE" id="PS01124">
    <property type="entry name" value="HTH_ARAC_FAMILY_2"/>
    <property type="match status" value="1"/>
</dbReference>
<dbReference type="Pfam" id="PF12625">
    <property type="entry name" value="Arabinose_bd"/>
    <property type="match status" value="1"/>
</dbReference>
<dbReference type="Gene3D" id="1.10.10.60">
    <property type="entry name" value="Homeodomain-like"/>
    <property type="match status" value="1"/>
</dbReference>
<dbReference type="STRING" id="488533.SAMN04487960_10914"/>
<keyword evidence="1" id="KW-0805">Transcription regulation</keyword>
<accession>A0A1H3BFR0</accession>